<keyword evidence="3" id="KW-1185">Reference proteome</keyword>
<accession>A0A8H4AV20</accession>
<evidence type="ECO:0000256" key="1">
    <source>
        <dbReference type="SAM" id="SignalP"/>
    </source>
</evidence>
<protein>
    <recommendedName>
        <fullName evidence="4">Apple domain-containing protein</fullName>
    </recommendedName>
</protein>
<gene>
    <name evidence="2" type="ORF">F8M41_009454</name>
</gene>
<comment type="caution">
    <text evidence="2">The sequence shown here is derived from an EMBL/GenBank/DDBJ whole genome shotgun (WGS) entry which is preliminary data.</text>
</comment>
<keyword evidence="1" id="KW-0732">Signal</keyword>
<feature type="signal peptide" evidence="1">
    <location>
        <begin position="1"/>
        <end position="25"/>
    </location>
</feature>
<feature type="chain" id="PRO_5034024526" description="Apple domain-containing protein" evidence="1">
    <location>
        <begin position="26"/>
        <end position="229"/>
    </location>
</feature>
<dbReference type="EMBL" id="WTPW01000203">
    <property type="protein sequence ID" value="KAF0535882.1"/>
    <property type="molecule type" value="Genomic_DNA"/>
</dbReference>
<evidence type="ECO:0000313" key="2">
    <source>
        <dbReference type="EMBL" id="KAF0535882.1"/>
    </source>
</evidence>
<name>A0A8H4AV20_GIGMA</name>
<dbReference type="AlphaFoldDB" id="A0A8H4AV20"/>
<evidence type="ECO:0000313" key="3">
    <source>
        <dbReference type="Proteomes" id="UP000439903"/>
    </source>
</evidence>
<proteinExistence type="predicted"/>
<organism evidence="2 3">
    <name type="scientific">Gigaspora margarita</name>
    <dbReference type="NCBI Taxonomy" id="4874"/>
    <lineage>
        <taxon>Eukaryota</taxon>
        <taxon>Fungi</taxon>
        <taxon>Fungi incertae sedis</taxon>
        <taxon>Mucoromycota</taxon>
        <taxon>Glomeromycotina</taxon>
        <taxon>Glomeromycetes</taxon>
        <taxon>Diversisporales</taxon>
        <taxon>Gigasporaceae</taxon>
        <taxon>Gigaspora</taxon>
    </lineage>
</organism>
<dbReference type="Proteomes" id="UP000439903">
    <property type="component" value="Unassembled WGS sequence"/>
</dbReference>
<reference evidence="2 3" key="1">
    <citation type="journal article" date="2019" name="Environ. Microbiol.">
        <title>At the nexus of three kingdoms: the genome of the mycorrhizal fungus Gigaspora margarita provides insights into plant, endobacterial and fungal interactions.</title>
        <authorList>
            <person name="Venice F."/>
            <person name="Ghignone S."/>
            <person name="Salvioli di Fossalunga A."/>
            <person name="Amselem J."/>
            <person name="Novero M."/>
            <person name="Xianan X."/>
            <person name="Sedzielewska Toro K."/>
            <person name="Morin E."/>
            <person name="Lipzen A."/>
            <person name="Grigoriev I.V."/>
            <person name="Henrissat B."/>
            <person name="Martin F.M."/>
            <person name="Bonfante P."/>
        </authorList>
    </citation>
    <scope>NUCLEOTIDE SEQUENCE [LARGE SCALE GENOMIC DNA]</scope>
    <source>
        <strain evidence="2 3">BEG34</strain>
    </source>
</reference>
<sequence>MKYRTLNPFLIVLLSSLLVLTIVDANNHKHKAAKINSHNDEHKICTFTQTSSQTVTIYETPAYKAYETPSYKSRGSRHYNNDHRDKYNSEAYRNHETRDNRISRHYKNDRKDKHNSDCKETITVTFTPTTTLCSTPTPTCCQSSGGPGWQNEFHTVNPANVFIINNITSPQDCCKHCLDDPECIQWALPGECVIHKNLPSLTDICTDSTVNNTSFGSGIIRCNDSGNCI</sequence>
<evidence type="ECO:0008006" key="4">
    <source>
        <dbReference type="Google" id="ProtNLM"/>
    </source>
</evidence>
<dbReference type="OrthoDB" id="2364641at2759"/>